<reference evidence="2" key="1">
    <citation type="submission" date="2016-01" db="EMBL/GenBank/DDBJ databases">
        <title>Reference transcriptome for the parasite Schistocephalus solidus: insights into the molecular evolution of parasitism.</title>
        <authorList>
            <person name="Hebert F.O."/>
            <person name="Grambauer S."/>
            <person name="Barber I."/>
            <person name="Landry C.R."/>
            <person name="Aubin-Horth N."/>
        </authorList>
    </citation>
    <scope>NUCLEOTIDE SEQUENCE</scope>
</reference>
<gene>
    <name evidence="2" type="ORF">TR168198</name>
</gene>
<evidence type="ECO:0000256" key="1">
    <source>
        <dbReference type="SAM" id="Phobius"/>
    </source>
</evidence>
<accession>A0A0X3PW36</accession>
<keyword evidence="1" id="KW-1133">Transmembrane helix</keyword>
<protein>
    <submittedName>
        <fullName evidence="2">Uncharacterized protein</fullName>
    </submittedName>
</protein>
<name>A0A0X3PW36_SCHSO</name>
<keyword evidence="1" id="KW-0812">Transmembrane</keyword>
<dbReference type="AlphaFoldDB" id="A0A0X3PW36"/>
<evidence type="ECO:0000313" key="2">
    <source>
        <dbReference type="EMBL" id="JAP51396.1"/>
    </source>
</evidence>
<organism evidence="2">
    <name type="scientific">Schistocephalus solidus</name>
    <name type="common">Tapeworm</name>
    <dbReference type="NCBI Taxonomy" id="70667"/>
    <lineage>
        <taxon>Eukaryota</taxon>
        <taxon>Metazoa</taxon>
        <taxon>Spiralia</taxon>
        <taxon>Lophotrochozoa</taxon>
        <taxon>Platyhelminthes</taxon>
        <taxon>Cestoda</taxon>
        <taxon>Eucestoda</taxon>
        <taxon>Diphyllobothriidea</taxon>
        <taxon>Diphyllobothriidae</taxon>
        <taxon>Schistocephalus</taxon>
    </lineage>
</organism>
<sequence>MQAAPSLRTVKLLLWSNSFVSAVGHQSFGVFFIIIPYKFLNSNFGCFIPVFRRSFLFRQMLHKLGRMHTVLRTAAIIRDLAGLDNIADCTSLRSTTRGSRSEQLDNFLRQRRGPSAKGPKAIYMS</sequence>
<feature type="transmembrane region" description="Helical" evidence="1">
    <location>
        <begin position="12"/>
        <end position="34"/>
    </location>
</feature>
<keyword evidence="1" id="KW-0472">Membrane</keyword>
<dbReference type="EMBL" id="GEEE01011829">
    <property type="protein sequence ID" value="JAP51396.1"/>
    <property type="molecule type" value="Transcribed_RNA"/>
</dbReference>
<proteinExistence type="predicted"/>